<dbReference type="GO" id="GO:0007155">
    <property type="term" value="P:cell adhesion"/>
    <property type="evidence" value="ECO:0007669"/>
    <property type="project" value="TreeGrafter"/>
</dbReference>
<sequence>MKVTVCFGSVRVVVPCGSGDLLVRDLIVESIRRYKKASGKPEKLALIPYTDIWISIEFFKTKHSNETRFSDLIVRKPLKKLK</sequence>
<dbReference type="PANTHER" id="PTHR16484">
    <property type="entry name" value="PARTITIONING DEFECTIVE 3 RELATED"/>
    <property type="match status" value="1"/>
</dbReference>
<organism evidence="5 6">
    <name type="scientific">Clunio marinus</name>
    <dbReference type="NCBI Taxonomy" id="568069"/>
    <lineage>
        <taxon>Eukaryota</taxon>
        <taxon>Metazoa</taxon>
        <taxon>Ecdysozoa</taxon>
        <taxon>Arthropoda</taxon>
        <taxon>Hexapoda</taxon>
        <taxon>Insecta</taxon>
        <taxon>Pterygota</taxon>
        <taxon>Neoptera</taxon>
        <taxon>Endopterygota</taxon>
        <taxon>Diptera</taxon>
        <taxon>Nematocera</taxon>
        <taxon>Chironomoidea</taxon>
        <taxon>Chironomidae</taxon>
        <taxon>Clunio</taxon>
    </lineage>
</organism>
<dbReference type="GO" id="GO:0051660">
    <property type="term" value="P:establishment of centrosome localization"/>
    <property type="evidence" value="ECO:0007669"/>
    <property type="project" value="TreeGrafter"/>
</dbReference>
<evidence type="ECO:0000313" key="6">
    <source>
        <dbReference type="Proteomes" id="UP000183832"/>
    </source>
</evidence>
<dbReference type="Proteomes" id="UP000183832">
    <property type="component" value="Unassembled WGS sequence"/>
</dbReference>
<feature type="domain" description="Par3/HAL N-terminal" evidence="4">
    <location>
        <begin position="1"/>
        <end position="43"/>
    </location>
</feature>
<proteinExistence type="predicted"/>
<dbReference type="PANTHER" id="PTHR16484:SF17">
    <property type="entry name" value="BAZOOKA, ISOFORM B"/>
    <property type="match status" value="1"/>
</dbReference>
<reference evidence="5 6" key="1">
    <citation type="submission" date="2015-04" db="EMBL/GenBank/DDBJ databases">
        <authorList>
            <person name="Syromyatnikov M.Y."/>
            <person name="Popov V.N."/>
        </authorList>
    </citation>
    <scope>NUCLEOTIDE SEQUENCE [LARGE SCALE GENOMIC DNA]</scope>
</reference>
<keyword evidence="6" id="KW-1185">Reference proteome</keyword>
<evidence type="ECO:0000256" key="1">
    <source>
        <dbReference type="ARBA" id="ARBA00022618"/>
    </source>
</evidence>
<evidence type="ECO:0000313" key="5">
    <source>
        <dbReference type="EMBL" id="CRK91294.1"/>
    </source>
</evidence>
<dbReference type="AlphaFoldDB" id="A0A1J1HXP1"/>
<dbReference type="GO" id="GO:0005912">
    <property type="term" value="C:adherens junction"/>
    <property type="evidence" value="ECO:0007669"/>
    <property type="project" value="TreeGrafter"/>
</dbReference>
<keyword evidence="3" id="KW-0131">Cell cycle</keyword>
<dbReference type="GO" id="GO:0030010">
    <property type="term" value="P:establishment of cell polarity"/>
    <property type="evidence" value="ECO:0007669"/>
    <property type="project" value="TreeGrafter"/>
</dbReference>
<dbReference type="GO" id="GO:0051301">
    <property type="term" value="P:cell division"/>
    <property type="evidence" value="ECO:0007669"/>
    <property type="project" value="UniProtKB-KW"/>
</dbReference>
<name>A0A1J1HXP1_9DIPT</name>
<gene>
    <name evidence="5" type="ORF">CLUMA_CG004972</name>
</gene>
<keyword evidence="1" id="KW-0132">Cell division</keyword>
<dbReference type="InterPro" id="IPR052213">
    <property type="entry name" value="PAR3"/>
</dbReference>
<accession>A0A1J1HXP1</accession>
<protein>
    <submittedName>
        <fullName evidence="5">CLUMA_CG004972, isoform A</fullName>
    </submittedName>
</protein>
<dbReference type="GO" id="GO:0045197">
    <property type="term" value="P:establishment or maintenance of epithelial cell apical/basal polarity"/>
    <property type="evidence" value="ECO:0007669"/>
    <property type="project" value="TreeGrafter"/>
</dbReference>
<dbReference type="GO" id="GO:0035091">
    <property type="term" value="F:phosphatidylinositol binding"/>
    <property type="evidence" value="ECO:0007669"/>
    <property type="project" value="TreeGrafter"/>
</dbReference>
<evidence type="ECO:0000259" key="4">
    <source>
        <dbReference type="Pfam" id="PF12053"/>
    </source>
</evidence>
<dbReference type="STRING" id="568069.A0A1J1HXP1"/>
<dbReference type="GO" id="GO:0043296">
    <property type="term" value="C:apical junction complex"/>
    <property type="evidence" value="ECO:0007669"/>
    <property type="project" value="TreeGrafter"/>
</dbReference>
<dbReference type="Gene3D" id="3.10.20.90">
    <property type="entry name" value="Phosphatidylinositol 3-kinase Catalytic Subunit, Chain A, domain 1"/>
    <property type="match status" value="1"/>
</dbReference>
<dbReference type="InterPro" id="IPR021922">
    <property type="entry name" value="Par3/HAL_N"/>
</dbReference>
<dbReference type="Pfam" id="PF12053">
    <property type="entry name" value="Par3_HAL_N_term"/>
    <property type="match status" value="1"/>
</dbReference>
<dbReference type="GO" id="GO:0000226">
    <property type="term" value="P:microtubule cytoskeleton organization"/>
    <property type="evidence" value="ECO:0007669"/>
    <property type="project" value="TreeGrafter"/>
</dbReference>
<dbReference type="GO" id="GO:0005938">
    <property type="term" value="C:cell cortex"/>
    <property type="evidence" value="ECO:0007669"/>
    <property type="project" value="TreeGrafter"/>
</dbReference>
<dbReference type="GO" id="GO:0016324">
    <property type="term" value="C:apical plasma membrane"/>
    <property type="evidence" value="ECO:0007669"/>
    <property type="project" value="TreeGrafter"/>
</dbReference>
<evidence type="ECO:0000256" key="3">
    <source>
        <dbReference type="ARBA" id="ARBA00023306"/>
    </source>
</evidence>
<dbReference type="EMBL" id="CVRI01000020">
    <property type="protein sequence ID" value="CRK91294.1"/>
    <property type="molecule type" value="Genomic_DNA"/>
</dbReference>
<evidence type="ECO:0000256" key="2">
    <source>
        <dbReference type="ARBA" id="ARBA00022737"/>
    </source>
</evidence>
<dbReference type="OrthoDB" id="6264899at2759"/>
<keyword evidence="2" id="KW-0677">Repeat</keyword>
<dbReference type="GO" id="GO:0008104">
    <property type="term" value="P:intracellular protein localization"/>
    <property type="evidence" value="ECO:0007669"/>
    <property type="project" value="TreeGrafter"/>
</dbReference>